<dbReference type="Pfam" id="PF02470">
    <property type="entry name" value="MlaD"/>
    <property type="match status" value="1"/>
</dbReference>
<gene>
    <name evidence="2" type="ORF">EF294_14820</name>
</gene>
<dbReference type="InterPro" id="IPR003399">
    <property type="entry name" value="Mce/MlaD"/>
</dbReference>
<accession>A0A3N4G815</accession>
<dbReference type="PANTHER" id="PTHR33371:SF4">
    <property type="entry name" value="INTERMEMBRANE PHOSPHOLIPID TRANSPORT SYSTEM BINDING PROTEIN MLAD"/>
    <property type="match status" value="1"/>
</dbReference>
<dbReference type="Proteomes" id="UP000267536">
    <property type="component" value="Unassembled WGS sequence"/>
</dbReference>
<sequence>MLMKRKVLWSLIVLVCVALVVVGGVTIGRGDAKSSTAQSGYCAILPDTIGLYAGNLVTTMGYPIGKITSITPSDSGVRVEFSLDGSHSVPADAKAVTRSKSILADRSLELIGDGNGPALSPGQCISISNAYTPKSISQISGSAADLIDQIAPNGNTRAVEGSIDQMSTAVAGTGPDVASLMTTAAAAVQSPERMISDIGSIITSTAPLTGDALARWSDVASIINKLPAATDTGARVLWPGAVHMIYGMTPVLQAIYDFVPKYGPEFFALLDFLPGPIHIAATSVGSIQKALTALPVLASTATLVSRRDQGAGVQVAAPWVRVRSADANLLCRNLNAQQKGSCVVDDGQARTARIGALDLLMGVAR</sequence>
<protein>
    <submittedName>
        <fullName evidence="2">MCE family protein</fullName>
    </submittedName>
</protein>
<organism evidence="2 3">
    <name type="scientific">Gordonia oryzae</name>
    <dbReference type="NCBI Taxonomy" id="2487349"/>
    <lineage>
        <taxon>Bacteria</taxon>
        <taxon>Bacillati</taxon>
        <taxon>Actinomycetota</taxon>
        <taxon>Actinomycetes</taxon>
        <taxon>Mycobacteriales</taxon>
        <taxon>Gordoniaceae</taxon>
        <taxon>Gordonia</taxon>
    </lineage>
</organism>
<evidence type="ECO:0000313" key="3">
    <source>
        <dbReference type="Proteomes" id="UP000267536"/>
    </source>
</evidence>
<dbReference type="AlphaFoldDB" id="A0A3N4G815"/>
<proteinExistence type="predicted"/>
<evidence type="ECO:0000259" key="1">
    <source>
        <dbReference type="Pfam" id="PF02470"/>
    </source>
</evidence>
<reference evidence="2 3" key="1">
    <citation type="submission" date="2018-11" db="EMBL/GenBank/DDBJ databases">
        <title>Draft genome sequence of Gordonia sp. RS15-1S isolated from rice stems.</title>
        <authorList>
            <person name="Muangham S."/>
        </authorList>
    </citation>
    <scope>NUCLEOTIDE SEQUENCE [LARGE SCALE GENOMIC DNA]</scope>
    <source>
        <strain evidence="2 3">RS15-1S</strain>
    </source>
</reference>
<comment type="caution">
    <text evidence="2">The sequence shown here is derived from an EMBL/GenBank/DDBJ whole genome shotgun (WGS) entry which is preliminary data.</text>
</comment>
<dbReference type="PANTHER" id="PTHR33371">
    <property type="entry name" value="INTERMEMBRANE PHOSPHOLIPID TRANSPORT SYSTEM BINDING PROTEIN MLAD-RELATED"/>
    <property type="match status" value="1"/>
</dbReference>
<feature type="domain" description="Mce/MlaD" evidence="1">
    <location>
        <begin position="45"/>
        <end position="111"/>
    </location>
</feature>
<dbReference type="EMBL" id="RKMH01000011">
    <property type="protein sequence ID" value="RPA58465.1"/>
    <property type="molecule type" value="Genomic_DNA"/>
</dbReference>
<name>A0A3N4G815_9ACTN</name>
<keyword evidence="3" id="KW-1185">Reference proteome</keyword>
<dbReference type="OrthoDB" id="4608030at2"/>
<evidence type="ECO:0000313" key="2">
    <source>
        <dbReference type="EMBL" id="RPA58465.1"/>
    </source>
</evidence>
<dbReference type="InterPro" id="IPR052336">
    <property type="entry name" value="MlaD_Phospholipid_Transporter"/>
</dbReference>